<feature type="region of interest" description="Disordered" evidence="2">
    <location>
        <begin position="31"/>
        <end position="68"/>
    </location>
</feature>
<dbReference type="EMBL" id="FQVB01000056">
    <property type="protein sequence ID" value="SHG27520.1"/>
    <property type="molecule type" value="Genomic_DNA"/>
</dbReference>
<feature type="coiled-coil region" evidence="1">
    <location>
        <begin position="391"/>
        <end position="418"/>
    </location>
</feature>
<dbReference type="AlphaFoldDB" id="A0A1M5IHY6"/>
<dbReference type="Gene3D" id="1.10.10.10">
    <property type="entry name" value="Winged helix-like DNA-binding domain superfamily/Winged helix DNA-binding domain"/>
    <property type="match status" value="1"/>
</dbReference>
<dbReference type="STRING" id="1121391.SAMN02745206_03597"/>
<protein>
    <submittedName>
        <fullName evidence="3">Uncharacterized protein</fullName>
    </submittedName>
</protein>
<evidence type="ECO:0000256" key="1">
    <source>
        <dbReference type="SAM" id="Coils"/>
    </source>
</evidence>
<evidence type="ECO:0000256" key="2">
    <source>
        <dbReference type="SAM" id="MobiDB-lite"/>
    </source>
</evidence>
<feature type="region of interest" description="Disordered" evidence="2">
    <location>
        <begin position="89"/>
        <end position="171"/>
    </location>
</feature>
<keyword evidence="1" id="KW-0175">Coiled coil</keyword>
<dbReference type="InterPro" id="IPR036390">
    <property type="entry name" value="WH_DNA-bd_sf"/>
</dbReference>
<evidence type="ECO:0000313" key="4">
    <source>
        <dbReference type="Proteomes" id="UP000184076"/>
    </source>
</evidence>
<organism evidence="3 4">
    <name type="scientific">Desulfacinum infernum DSM 9756</name>
    <dbReference type="NCBI Taxonomy" id="1121391"/>
    <lineage>
        <taxon>Bacteria</taxon>
        <taxon>Pseudomonadati</taxon>
        <taxon>Thermodesulfobacteriota</taxon>
        <taxon>Syntrophobacteria</taxon>
        <taxon>Syntrophobacterales</taxon>
        <taxon>Syntrophobacteraceae</taxon>
        <taxon>Desulfacinum</taxon>
    </lineage>
</organism>
<dbReference type="InterPro" id="IPR036388">
    <property type="entry name" value="WH-like_DNA-bd_sf"/>
</dbReference>
<reference evidence="4" key="1">
    <citation type="submission" date="2016-11" db="EMBL/GenBank/DDBJ databases">
        <authorList>
            <person name="Varghese N."/>
            <person name="Submissions S."/>
        </authorList>
    </citation>
    <scope>NUCLEOTIDE SEQUENCE [LARGE SCALE GENOMIC DNA]</scope>
    <source>
        <strain evidence="4">DSM 9756</strain>
    </source>
</reference>
<proteinExistence type="predicted"/>
<name>A0A1M5IHY6_9BACT</name>
<dbReference type="Proteomes" id="UP000184076">
    <property type="component" value="Unassembled WGS sequence"/>
</dbReference>
<sequence>MMTRKKRRSFLDYVREAKPFEDEFRAAKETLARISPLESPAGGTADESADGPAGPPADAPAGETAVADGVAPLAAPLPAGGVAYEKADAPADEAAHGTAGPPAGGSAGGTAYEKAGRTAGVSAEGTAGPPAGITADESAHGTAGPPAGGSAGETAYEKAGGTAGVSAEGTADAPAGVTADEKAGAPSTQRFNFTSKEALIYEILKSLNGSETSQDRIARAVGGSYSHVRQILSNFRKLGILRERRAVRRGRKVISFHVAPVSYVCHDADAVMAKLRKIDPNSVVAFVQIDRSFIRKNLSICATEDDSANEKSGFDPELYPGLPRIGFGPTQMRQVRRAWKALGLDLDGLPEALDRADWMAKPENCREIKNPLGYIVASLKNGMPSPPPGYKSRQELVAEALREKAEKIRNLQEQYFEDAFLVWWHGLPEAEKQRIDRLNRAGAMWDTHRREHFRKNVFKPL</sequence>
<dbReference type="SUPFAM" id="SSF46785">
    <property type="entry name" value="Winged helix' DNA-binding domain"/>
    <property type="match status" value="1"/>
</dbReference>
<gene>
    <name evidence="3" type="ORF">SAMN02745206_03597</name>
</gene>
<keyword evidence="4" id="KW-1185">Reference proteome</keyword>
<evidence type="ECO:0000313" key="3">
    <source>
        <dbReference type="EMBL" id="SHG27520.1"/>
    </source>
</evidence>
<accession>A0A1M5IHY6</accession>
<feature type="compositionally biased region" description="Low complexity" evidence="2">
    <location>
        <begin position="59"/>
        <end position="68"/>
    </location>
</feature>